<evidence type="ECO:0008006" key="8">
    <source>
        <dbReference type="Google" id="ProtNLM"/>
    </source>
</evidence>
<feature type="transmembrane region" description="Helical" evidence="5">
    <location>
        <begin position="426"/>
        <end position="448"/>
    </location>
</feature>
<gene>
    <name evidence="6" type="ORF">FEM33_10950</name>
</gene>
<accession>A0A5M8QWJ7</accession>
<feature type="transmembrane region" description="Helical" evidence="5">
    <location>
        <begin position="589"/>
        <end position="617"/>
    </location>
</feature>
<keyword evidence="3 5" id="KW-1133">Transmembrane helix</keyword>
<evidence type="ECO:0000256" key="4">
    <source>
        <dbReference type="ARBA" id="ARBA00023136"/>
    </source>
</evidence>
<comment type="caution">
    <text evidence="6">The sequence shown here is derived from an EMBL/GenBank/DDBJ whole genome shotgun (WGS) entry which is preliminary data.</text>
</comment>
<dbReference type="InterPro" id="IPR023271">
    <property type="entry name" value="Aquaporin-like"/>
</dbReference>
<dbReference type="Pfam" id="PF10136">
    <property type="entry name" value="SpecificRecomb"/>
    <property type="match status" value="1"/>
</dbReference>
<dbReference type="InterPro" id="IPR011385">
    <property type="entry name" value="Site-sp_rcmbase"/>
</dbReference>
<keyword evidence="2 5" id="KW-0812">Transmembrane</keyword>
<feature type="transmembrane region" description="Helical" evidence="5">
    <location>
        <begin position="364"/>
        <end position="386"/>
    </location>
</feature>
<dbReference type="PIRSF" id="PIRSF015380">
    <property type="entry name" value="Site-sp_rcmb"/>
    <property type="match status" value="1"/>
</dbReference>
<comment type="subcellular location">
    <subcellularLocation>
        <location evidence="1">Membrane</location>
        <topology evidence="1">Multi-pass membrane protein</topology>
    </subcellularLocation>
</comment>
<protein>
    <recommendedName>
        <fullName evidence="8">Recombinase</fullName>
    </recommendedName>
</protein>
<dbReference type="EMBL" id="VBSN01000033">
    <property type="protein sequence ID" value="KAA6439708.1"/>
    <property type="molecule type" value="Genomic_DNA"/>
</dbReference>
<keyword evidence="7" id="KW-1185">Reference proteome</keyword>
<feature type="transmembrane region" description="Helical" evidence="5">
    <location>
        <begin position="535"/>
        <end position="558"/>
    </location>
</feature>
<evidence type="ECO:0000256" key="5">
    <source>
        <dbReference type="SAM" id="Phobius"/>
    </source>
</evidence>
<sequence>MDVMERVEIPERIDYVGKFTEIIRSHWKAKQNKNQPFSEILSSISLDWREKELMSEQILSVLFSTKFVSLLTESEIGSNKGFFSDASARLSFKFLPPVDEPNELRTHFDQLFCNKKDYQWVKAIPDSNWAEFLSSLFKEVNPAIKRYIEKEVLNSILILAQRAATLGVDPEVASKIPKVDDLDSPFLGLNREVMLYVEKNLNYTDYTLTDRNDDYKHILVMISQCKSQISYIYRHKDIFGISLQLTYQVRQIEQYLKRLAQLLEILQTNDPNRQWLTITQLLKEFVYAENTKYSLRKHFSTNLQLLTFKVIENTSKTGEHYIASDKSAYWKLFGKAIGGGVIVAFLCMNKTRLYFQHLPIFWEAFFYSLNYSIGFILIHILGFTIATKQPAMTASTIAANLSNNGENPNWLHKTTQLLIRLIRSQFISLIGNAVIAFPVAYALDWIYFRMMGYHIADPAKAIRLIAELNIWESLALPHAALAGFYLMLSGLISGYYENKWIYNKYTARIKKHRKLVRLFGQERLNRMAGYFERNFGGLAGNFFLGIFLGSTSAVGFTFGLPLDIRHITFASGNFGLAVGGLENNVSTDLWLNSIIGIAGIGFMNVIVSFGLSIAFALKSRNARPSEVKSLIGNLSWQFFHHGLAFFFPVKNPADVNEELPEALPNRHL</sequence>
<feature type="transmembrane region" description="Helical" evidence="5">
    <location>
        <begin position="475"/>
        <end position="496"/>
    </location>
</feature>
<dbReference type="GO" id="GO:0016020">
    <property type="term" value="C:membrane"/>
    <property type="evidence" value="ECO:0007669"/>
    <property type="project" value="UniProtKB-SubCell"/>
</dbReference>
<organism evidence="6 7">
    <name type="scientific">Dyadobacter flavalbus</name>
    <dbReference type="NCBI Taxonomy" id="2579942"/>
    <lineage>
        <taxon>Bacteria</taxon>
        <taxon>Pseudomonadati</taxon>
        <taxon>Bacteroidota</taxon>
        <taxon>Cytophagia</taxon>
        <taxon>Cytophagales</taxon>
        <taxon>Spirosomataceae</taxon>
        <taxon>Dyadobacter</taxon>
    </lineage>
</organism>
<name>A0A5M8QWJ7_9BACT</name>
<reference evidence="6 7" key="1">
    <citation type="submission" date="2019-05" db="EMBL/GenBank/DDBJ databases">
        <authorList>
            <person name="Qu J.-H."/>
        </authorList>
    </citation>
    <scope>NUCLEOTIDE SEQUENCE [LARGE SCALE GENOMIC DNA]</scope>
    <source>
        <strain evidence="6 7">NS28</strain>
    </source>
</reference>
<dbReference type="Proteomes" id="UP000323994">
    <property type="component" value="Unassembled WGS sequence"/>
</dbReference>
<evidence type="ECO:0000256" key="2">
    <source>
        <dbReference type="ARBA" id="ARBA00022692"/>
    </source>
</evidence>
<proteinExistence type="predicted"/>
<keyword evidence="4 5" id="KW-0472">Membrane</keyword>
<evidence type="ECO:0000256" key="1">
    <source>
        <dbReference type="ARBA" id="ARBA00004141"/>
    </source>
</evidence>
<evidence type="ECO:0000313" key="6">
    <source>
        <dbReference type="EMBL" id="KAA6439708.1"/>
    </source>
</evidence>
<dbReference type="Gene3D" id="1.20.1080.10">
    <property type="entry name" value="Glycerol uptake facilitator protein"/>
    <property type="match status" value="1"/>
</dbReference>
<evidence type="ECO:0000256" key="3">
    <source>
        <dbReference type="ARBA" id="ARBA00022989"/>
    </source>
</evidence>
<dbReference type="AlphaFoldDB" id="A0A5M8QWJ7"/>
<evidence type="ECO:0000313" key="7">
    <source>
        <dbReference type="Proteomes" id="UP000323994"/>
    </source>
</evidence>